<accession>A0A0C1R3H0</accession>
<proteinExistence type="inferred from homology"/>
<dbReference type="GO" id="GO:0008234">
    <property type="term" value="F:cysteine-type peptidase activity"/>
    <property type="evidence" value="ECO:0007669"/>
    <property type="project" value="UniProtKB-KW"/>
</dbReference>
<keyword evidence="2" id="KW-0645">Protease</keyword>
<dbReference type="Pfam" id="PF12913">
    <property type="entry name" value="SH3_6"/>
    <property type="match status" value="1"/>
</dbReference>
<evidence type="ECO:0000313" key="6">
    <source>
        <dbReference type="EMBL" id="KIE45001.1"/>
    </source>
</evidence>
<gene>
    <name evidence="6" type="ORF">U732_446</name>
</gene>
<evidence type="ECO:0000259" key="5">
    <source>
        <dbReference type="PROSITE" id="PS51935"/>
    </source>
</evidence>
<dbReference type="InterPro" id="IPR000064">
    <property type="entry name" value="NLP_P60_dom"/>
</dbReference>
<dbReference type="PROSITE" id="PS51935">
    <property type="entry name" value="NLPC_P60"/>
    <property type="match status" value="1"/>
</dbReference>
<dbReference type="Proteomes" id="UP000031366">
    <property type="component" value="Unassembled WGS sequence"/>
</dbReference>
<dbReference type="InterPro" id="IPR038765">
    <property type="entry name" value="Papain-like_cys_pep_sf"/>
</dbReference>
<dbReference type="Gene3D" id="3.90.1720.10">
    <property type="entry name" value="endopeptidase domain like (from Nostoc punctiforme)"/>
    <property type="match status" value="1"/>
</dbReference>
<comment type="caution">
    <text evidence="6">The sequence shown here is derived from an EMBL/GenBank/DDBJ whole genome shotgun (WGS) entry which is preliminary data.</text>
</comment>
<evidence type="ECO:0000256" key="1">
    <source>
        <dbReference type="ARBA" id="ARBA00007074"/>
    </source>
</evidence>
<feature type="domain" description="NlpC/P60" evidence="5">
    <location>
        <begin position="286"/>
        <end position="417"/>
    </location>
</feature>
<dbReference type="InterPro" id="IPR027017">
    <property type="entry name" value="P60_peptidase_YkfC"/>
</dbReference>
<organism evidence="6 7">
    <name type="scientific">Clostridium argentinense CDC 2741</name>
    <dbReference type="NCBI Taxonomy" id="1418104"/>
    <lineage>
        <taxon>Bacteria</taxon>
        <taxon>Bacillati</taxon>
        <taxon>Bacillota</taxon>
        <taxon>Clostridia</taxon>
        <taxon>Eubacteriales</taxon>
        <taxon>Clostridiaceae</taxon>
        <taxon>Clostridium</taxon>
    </lineage>
</organism>
<evidence type="ECO:0000256" key="4">
    <source>
        <dbReference type="ARBA" id="ARBA00022807"/>
    </source>
</evidence>
<dbReference type="PIRSF" id="PIRSF019015">
    <property type="entry name" value="P60_peptidase_YkfC"/>
    <property type="match status" value="1"/>
</dbReference>
<dbReference type="EMBL" id="AYSO01000020">
    <property type="protein sequence ID" value="KIE45001.1"/>
    <property type="molecule type" value="Genomic_DNA"/>
</dbReference>
<evidence type="ECO:0000313" key="7">
    <source>
        <dbReference type="Proteomes" id="UP000031366"/>
    </source>
</evidence>
<evidence type="ECO:0000256" key="3">
    <source>
        <dbReference type="ARBA" id="ARBA00022801"/>
    </source>
</evidence>
<dbReference type="RefSeq" id="WP_052268273.1">
    <property type="nucleotide sequence ID" value="NZ_AYSO01000020.1"/>
</dbReference>
<sequence length="443" mass="51820">MSVLFTQFSSKVARVKTEMLYPEFWINNSNTSKRIIICDDEIKRYNERSMKYNIIEDIFLLQNFLGGQELRNLILSVSKPHSTIRYKNGLILEKEYFFKLSKNLNLEGIKEKNLLRYGMVTRRSHIKSYPTDDRIFKNPKDYDLDRLMETAINICDPCVILHESKDKEWYFVKTYGYKGWIKRKDIAIGEKEPILKYTKAKEFLVVTGRRIYTGYNPFDESISMIPIDMGVKLSLVKEEEILETIYDMYPCGSYVVWFPIRRYDGSLKFTQILISRSEDVCYGYLPYTEENIIRQSFKCLGERYGWGGEFFGRDCSSLVVDVFKTMGLMLPRNSSQQEKKAIGITKCIENMTIEEKKKVLDTMTPGCLMYLDGHVVIYLGKYYDEYFIIHDTIGFYISRICSEKKGDLYYISAKGVAVTPLTLIYTSDGENYLRAIKTIKIFG</sequence>
<name>A0A0C1R3H0_9CLOT</name>
<keyword evidence="7" id="KW-1185">Reference proteome</keyword>
<keyword evidence="4" id="KW-0788">Thiol protease</keyword>
<dbReference type="OrthoDB" id="9808890at2"/>
<reference evidence="6 7" key="1">
    <citation type="journal article" date="2015" name="Infect. Genet. Evol.">
        <title>Genomic sequences of six botulinum neurotoxin-producing strains representing three clostridial species illustrate the mobility and diversity of botulinum neurotoxin genes.</title>
        <authorList>
            <person name="Smith T.J."/>
            <person name="Hill K.K."/>
            <person name="Xie G."/>
            <person name="Foley B.T."/>
            <person name="Williamson C.H."/>
            <person name="Foster J.T."/>
            <person name="Johnson S.L."/>
            <person name="Chertkov O."/>
            <person name="Teshima H."/>
            <person name="Gibbons H.S."/>
            <person name="Johnsky L.A."/>
            <person name="Karavis M.A."/>
            <person name="Smith L.A."/>
        </authorList>
    </citation>
    <scope>NUCLEOTIDE SEQUENCE [LARGE SCALE GENOMIC DNA]</scope>
    <source>
        <strain evidence="6 7">CDC 2741</strain>
    </source>
</reference>
<comment type="similarity">
    <text evidence="1">Belongs to the peptidase C40 family.</text>
</comment>
<keyword evidence="3" id="KW-0378">Hydrolase</keyword>
<dbReference type="SUPFAM" id="SSF54001">
    <property type="entry name" value="Cysteine proteinases"/>
    <property type="match status" value="1"/>
</dbReference>
<dbReference type="Pfam" id="PF00877">
    <property type="entry name" value="NLPC_P60"/>
    <property type="match status" value="1"/>
</dbReference>
<dbReference type="AlphaFoldDB" id="A0A0C1R3H0"/>
<protein>
    <submittedName>
        <fullName evidence="6">SH3 domain of the SH3b1 type family protein</fullName>
    </submittedName>
</protein>
<evidence type="ECO:0000256" key="2">
    <source>
        <dbReference type="ARBA" id="ARBA00022670"/>
    </source>
</evidence>
<dbReference type="InterPro" id="IPR039439">
    <property type="entry name" value="SH3b1_dom"/>
</dbReference>
<dbReference type="GO" id="GO:0006508">
    <property type="term" value="P:proteolysis"/>
    <property type="evidence" value="ECO:0007669"/>
    <property type="project" value="UniProtKB-KW"/>
</dbReference>